<keyword evidence="2" id="KW-1185">Reference proteome</keyword>
<dbReference type="GO" id="GO:0005763">
    <property type="term" value="C:mitochondrial small ribosomal subunit"/>
    <property type="evidence" value="ECO:0007669"/>
    <property type="project" value="TreeGrafter"/>
</dbReference>
<evidence type="ECO:0000313" key="2">
    <source>
        <dbReference type="Proteomes" id="UP000193642"/>
    </source>
</evidence>
<evidence type="ECO:0000313" key="1">
    <source>
        <dbReference type="EMBL" id="ORY45298.1"/>
    </source>
</evidence>
<dbReference type="GO" id="GO:0032543">
    <property type="term" value="P:mitochondrial translation"/>
    <property type="evidence" value="ECO:0007669"/>
    <property type="project" value="TreeGrafter"/>
</dbReference>
<protein>
    <submittedName>
        <fullName evidence="1">Uncharacterized protein</fullName>
    </submittedName>
</protein>
<dbReference type="GO" id="GO:0003735">
    <property type="term" value="F:structural constituent of ribosome"/>
    <property type="evidence" value="ECO:0007669"/>
    <property type="project" value="TreeGrafter"/>
</dbReference>
<feature type="non-terminal residue" evidence="1">
    <location>
        <position position="1"/>
    </location>
</feature>
<comment type="caution">
    <text evidence="1">The sequence shown here is derived from an EMBL/GenBank/DDBJ whole genome shotgun (WGS) entry which is preliminary data.</text>
</comment>
<sequence>RHHHHRIHVTFGRLDRKKAVVAADKWLRSEGAKFRNQKQAKFVGAQGAPFPMNPLFKPVPPLSNASRDEIYALYTSNPETETPLKLAAQFGISIVRVQAILRLKALQQQMERNNKPIQVQLTYHMEKLLRVDPRNEIPSLPFIDEADAISPLDAAQLLEKEPYANVAHKLDQQAERIFSLDGPSDKLERDPKNASDRFKFAFVDISKVEKKTTKPAFFM</sequence>
<dbReference type="PANTHER" id="PTHR28158">
    <property type="entry name" value="37S RIBOSOMAL PROTEIN S35, MITOCHONDRIAL"/>
    <property type="match status" value="1"/>
</dbReference>
<dbReference type="Pfam" id="PF12298">
    <property type="entry name" value="Bot1p"/>
    <property type="match status" value="1"/>
</dbReference>
<dbReference type="AlphaFoldDB" id="A0A1Y2CE10"/>
<organism evidence="1 2">
    <name type="scientific">Rhizoclosmatium globosum</name>
    <dbReference type="NCBI Taxonomy" id="329046"/>
    <lineage>
        <taxon>Eukaryota</taxon>
        <taxon>Fungi</taxon>
        <taxon>Fungi incertae sedis</taxon>
        <taxon>Chytridiomycota</taxon>
        <taxon>Chytridiomycota incertae sedis</taxon>
        <taxon>Chytridiomycetes</taxon>
        <taxon>Chytridiales</taxon>
        <taxon>Chytriomycetaceae</taxon>
        <taxon>Rhizoclosmatium</taxon>
    </lineage>
</organism>
<dbReference type="OrthoDB" id="10052321at2759"/>
<accession>A0A1Y2CE10</accession>
<dbReference type="PANTHER" id="PTHR28158:SF1">
    <property type="entry name" value="SMALL RIBOSOMAL SUBUNIT PROTEIN MS45"/>
    <property type="match status" value="1"/>
</dbReference>
<reference evidence="1 2" key="1">
    <citation type="submission" date="2016-07" db="EMBL/GenBank/DDBJ databases">
        <title>Pervasive Adenine N6-methylation of Active Genes in Fungi.</title>
        <authorList>
            <consortium name="DOE Joint Genome Institute"/>
            <person name="Mondo S.J."/>
            <person name="Dannebaum R.O."/>
            <person name="Kuo R.C."/>
            <person name="Labutti K."/>
            <person name="Haridas S."/>
            <person name="Kuo A."/>
            <person name="Salamov A."/>
            <person name="Ahrendt S.R."/>
            <person name="Lipzen A."/>
            <person name="Sullivan W."/>
            <person name="Andreopoulos W.B."/>
            <person name="Clum A."/>
            <person name="Lindquist E."/>
            <person name="Daum C."/>
            <person name="Ramamoorthy G.K."/>
            <person name="Gryganskyi A."/>
            <person name="Culley D."/>
            <person name="Magnuson J.K."/>
            <person name="James T.Y."/>
            <person name="O'Malley M.A."/>
            <person name="Stajich J.E."/>
            <person name="Spatafora J.W."/>
            <person name="Visel A."/>
            <person name="Grigoriev I.V."/>
        </authorList>
    </citation>
    <scope>NUCLEOTIDE SEQUENCE [LARGE SCALE GENOMIC DNA]</scope>
    <source>
        <strain evidence="1 2">JEL800</strain>
    </source>
</reference>
<name>A0A1Y2CE10_9FUNG</name>
<dbReference type="InterPro" id="IPR021036">
    <property type="entry name" value="Ribosomal_mS45"/>
</dbReference>
<gene>
    <name evidence="1" type="ORF">BCR33DRAFT_716581</name>
</gene>
<dbReference type="EMBL" id="MCGO01000020">
    <property type="protein sequence ID" value="ORY45298.1"/>
    <property type="molecule type" value="Genomic_DNA"/>
</dbReference>
<dbReference type="Proteomes" id="UP000193642">
    <property type="component" value="Unassembled WGS sequence"/>
</dbReference>
<proteinExistence type="predicted"/>